<dbReference type="EMBL" id="JXTB01000112">
    <property type="protein sequence ID" value="PON62464.1"/>
    <property type="molecule type" value="Genomic_DNA"/>
</dbReference>
<feature type="non-terminal residue" evidence="1">
    <location>
        <position position="1"/>
    </location>
</feature>
<proteinExistence type="predicted"/>
<organism evidence="1 2">
    <name type="scientific">Parasponia andersonii</name>
    <name type="common">Sponia andersonii</name>
    <dbReference type="NCBI Taxonomy" id="3476"/>
    <lineage>
        <taxon>Eukaryota</taxon>
        <taxon>Viridiplantae</taxon>
        <taxon>Streptophyta</taxon>
        <taxon>Embryophyta</taxon>
        <taxon>Tracheophyta</taxon>
        <taxon>Spermatophyta</taxon>
        <taxon>Magnoliopsida</taxon>
        <taxon>eudicotyledons</taxon>
        <taxon>Gunneridae</taxon>
        <taxon>Pentapetalae</taxon>
        <taxon>rosids</taxon>
        <taxon>fabids</taxon>
        <taxon>Rosales</taxon>
        <taxon>Cannabaceae</taxon>
        <taxon>Parasponia</taxon>
    </lineage>
</organism>
<reference evidence="2" key="1">
    <citation type="submission" date="2016-06" db="EMBL/GenBank/DDBJ databases">
        <title>Parallel loss of symbiosis genes in relatives of nitrogen-fixing non-legume Parasponia.</title>
        <authorList>
            <person name="Van Velzen R."/>
            <person name="Holmer R."/>
            <person name="Bu F."/>
            <person name="Rutten L."/>
            <person name="Van Zeijl A."/>
            <person name="Liu W."/>
            <person name="Santuari L."/>
            <person name="Cao Q."/>
            <person name="Sharma T."/>
            <person name="Shen D."/>
            <person name="Roswanjaya Y."/>
            <person name="Wardhani T."/>
            <person name="Kalhor M.S."/>
            <person name="Jansen J."/>
            <person name="Van den Hoogen J."/>
            <person name="Gungor B."/>
            <person name="Hartog M."/>
            <person name="Hontelez J."/>
            <person name="Verver J."/>
            <person name="Yang W.-C."/>
            <person name="Schijlen E."/>
            <person name="Repin R."/>
            <person name="Schilthuizen M."/>
            <person name="Schranz E."/>
            <person name="Heidstra R."/>
            <person name="Miyata K."/>
            <person name="Fedorova E."/>
            <person name="Kohlen W."/>
            <person name="Bisseling T."/>
            <person name="Smit S."/>
            <person name="Geurts R."/>
        </authorList>
    </citation>
    <scope>NUCLEOTIDE SEQUENCE [LARGE SCALE GENOMIC DNA]</scope>
    <source>
        <strain evidence="2">cv. WU1-14</strain>
    </source>
</reference>
<protein>
    <submittedName>
        <fullName evidence="1">Uncharacterized protein</fullName>
    </submittedName>
</protein>
<dbReference type="AlphaFoldDB" id="A0A2P5CN46"/>
<sequence length="42" mass="4824">CTRTGILFAQLVRRVERDGFRATALIVDTPRLVCWEADMKNT</sequence>
<dbReference type="OrthoDB" id="10444450at2759"/>
<evidence type="ECO:0000313" key="1">
    <source>
        <dbReference type="EMBL" id="PON62464.1"/>
    </source>
</evidence>
<comment type="caution">
    <text evidence="1">The sequence shown here is derived from an EMBL/GenBank/DDBJ whole genome shotgun (WGS) entry which is preliminary data.</text>
</comment>
<name>A0A2P5CN46_PARAD</name>
<dbReference type="Proteomes" id="UP000237105">
    <property type="component" value="Unassembled WGS sequence"/>
</dbReference>
<keyword evidence="2" id="KW-1185">Reference proteome</keyword>
<evidence type="ECO:0000313" key="2">
    <source>
        <dbReference type="Proteomes" id="UP000237105"/>
    </source>
</evidence>
<accession>A0A2P5CN46</accession>
<gene>
    <name evidence="1" type="ORF">PanWU01x14_137850</name>
</gene>